<name>A0A9I9ED10_CUCME</name>
<keyword evidence="2" id="KW-0472">Membrane</keyword>
<dbReference type="Gramene" id="MELO3C031845.2.1">
    <property type="protein sequence ID" value="MELO3C031845.2.1"/>
    <property type="gene ID" value="MELO3C031845.2"/>
</dbReference>
<dbReference type="AlphaFoldDB" id="A0A9I9ED10"/>
<dbReference type="GO" id="GO:0016020">
    <property type="term" value="C:membrane"/>
    <property type="evidence" value="ECO:0007669"/>
    <property type="project" value="UniProtKB-SubCell"/>
</dbReference>
<protein>
    <recommendedName>
        <fullName evidence="4">Cyclic nucleotide-gated ion channel 1-like</fullName>
    </recommendedName>
</protein>
<sequence length="274" mass="30929">MAQHNQSRKTTFNGRGSRIQSFSHEHQAKNLSSHEEIHLTNSVRSVSTRLEPLTDKLTSFGNIHFDVVKSKGLSSIKKSIEGNLLFLHMWNDVLVLLCVIATLLDPLFCYILIVDKEKSCIEFDNKWSSGILPDSAGVKAVFNLFLYMLASHYPKHAISLLNFCTFAHILAQYLSIPSSICVQIRCHSHPYCSRMNNNSFERSCINDVCFGTTSSNVTTALDYGIFDDALNFGVVSSTDLVWKFSYCCWWGLQNLSSLGQGLKTSKHYRKKGLR</sequence>
<organism evidence="3">
    <name type="scientific">Cucumis melo</name>
    <name type="common">Muskmelon</name>
    <dbReference type="NCBI Taxonomy" id="3656"/>
    <lineage>
        <taxon>Eukaryota</taxon>
        <taxon>Viridiplantae</taxon>
        <taxon>Streptophyta</taxon>
        <taxon>Embryophyta</taxon>
        <taxon>Tracheophyta</taxon>
        <taxon>Spermatophyta</taxon>
        <taxon>Magnoliopsida</taxon>
        <taxon>eudicotyledons</taxon>
        <taxon>Gunneridae</taxon>
        <taxon>Pentapetalae</taxon>
        <taxon>rosids</taxon>
        <taxon>fabids</taxon>
        <taxon>Cucurbitales</taxon>
        <taxon>Cucurbitaceae</taxon>
        <taxon>Benincaseae</taxon>
        <taxon>Cucumis</taxon>
    </lineage>
</organism>
<evidence type="ECO:0000256" key="1">
    <source>
        <dbReference type="ARBA" id="ARBA00023303"/>
    </source>
</evidence>
<evidence type="ECO:0000256" key="2">
    <source>
        <dbReference type="SAM" id="Phobius"/>
    </source>
</evidence>
<keyword evidence="1" id="KW-0407">Ion channel</keyword>
<keyword evidence="1" id="KW-0813">Transport</keyword>
<keyword evidence="2" id="KW-1133">Transmembrane helix</keyword>
<dbReference type="EnsemblPlants" id="MELO3C031845.2.1">
    <property type="protein sequence ID" value="MELO3C031845.2.1"/>
    <property type="gene ID" value="MELO3C031845.2"/>
</dbReference>
<keyword evidence="2" id="KW-0812">Transmembrane</keyword>
<dbReference type="GO" id="GO:0034220">
    <property type="term" value="P:monoatomic ion transmembrane transport"/>
    <property type="evidence" value="ECO:0007669"/>
    <property type="project" value="UniProtKB-KW"/>
</dbReference>
<feature type="transmembrane region" description="Helical" evidence="2">
    <location>
        <begin position="93"/>
        <end position="113"/>
    </location>
</feature>
<evidence type="ECO:0008006" key="4">
    <source>
        <dbReference type="Google" id="ProtNLM"/>
    </source>
</evidence>
<reference evidence="3" key="1">
    <citation type="submission" date="2023-03" db="UniProtKB">
        <authorList>
            <consortium name="EnsemblPlants"/>
        </authorList>
    </citation>
    <scope>IDENTIFICATION</scope>
</reference>
<evidence type="ECO:0000313" key="3">
    <source>
        <dbReference type="EnsemblPlants" id="MELO3C031845.2.1"/>
    </source>
</evidence>
<proteinExistence type="predicted"/>
<accession>A0A9I9ED10</accession>
<keyword evidence="1" id="KW-0406">Ion transport</keyword>
<dbReference type="PANTHER" id="PTHR45651:SF36">
    <property type="entry name" value="CYCLIC NUCLEOTIDE-BINDING DOMAIN-CONTAINING PROTEIN"/>
    <property type="match status" value="1"/>
</dbReference>
<dbReference type="PANTHER" id="PTHR45651">
    <property type="entry name" value="CYCLIC NUCLEOTIDE-GATED ION CHANNEL 15-RELATED-RELATED"/>
    <property type="match status" value="1"/>
</dbReference>